<accession>A0A0A9EDB8</accession>
<protein>
    <submittedName>
        <fullName evidence="1">Uncharacterized protein</fullName>
    </submittedName>
</protein>
<dbReference type="AlphaFoldDB" id="A0A0A9EDB8"/>
<sequence length="65" mass="7434">MVYEIEAEPIAEGATEETITEQEPVDFDLAQGNDLNSQYCDCCRKFQWQGQPPKGWTVVWEPSPQ</sequence>
<dbReference type="EMBL" id="GBRH01199849">
    <property type="protein sequence ID" value="JAD98046.1"/>
    <property type="molecule type" value="Transcribed_RNA"/>
</dbReference>
<evidence type="ECO:0000313" key="1">
    <source>
        <dbReference type="EMBL" id="JAD98046.1"/>
    </source>
</evidence>
<reference evidence="1" key="1">
    <citation type="submission" date="2014-09" db="EMBL/GenBank/DDBJ databases">
        <authorList>
            <person name="Magalhaes I.L.F."/>
            <person name="Oliveira U."/>
            <person name="Santos F.R."/>
            <person name="Vidigal T.H.D.A."/>
            <person name="Brescovit A.D."/>
            <person name="Santos A.J."/>
        </authorList>
    </citation>
    <scope>NUCLEOTIDE SEQUENCE</scope>
    <source>
        <tissue evidence="1">Shoot tissue taken approximately 20 cm above the soil surface</tissue>
    </source>
</reference>
<reference evidence="1" key="2">
    <citation type="journal article" date="2015" name="Data Brief">
        <title>Shoot transcriptome of the giant reed, Arundo donax.</title>
        <authorList>
            <person name="Barrero R.A."/>
            <person name="Guerrero F.D."/>
            <person name="Moolhuijzen P."/>
            <person name="Goolsby J.A."/>
            <person name="Tidwell J."/>
            <person name="Bellgard S.E."/>
            <person name="Bellgard M.I."/>
        </authorList>
    </citation>
    <scope>NUCLEOTIDE SEQUENCE</scope>
    <source>
        <tissue evidence="1">Shoot tissue taken approximately 20 cm above the soil surface</tissue>
    </source>
</reference>
<organism evidence="1">
    <name type="scientific">Arundo donax</name>
    <name type="common">Giant reed</name>
    <name type="synonym">Donax arundinaceus</name>
    <dbReference type="NCBI Taxonomy" id="35708"/>
    <lineage>
        <taxon>Eukaryota</taxon>
        <taxon>Viridiplantae</taxon>
        <taxon>Streptophyta</taxon>
        <taxon>Embryophyta</taxon>
        <taxon>Tracheophyta</taxon>
        <taxon>Spermatophyta</taxon>
        <taxon>Magnoliopsida</taxon>
        <taxon>Liliopsida</taxon>
        <taxon>Poales</taxon>
        <taxon>Poaceae</taxon>
        <taxon>PACMAD clade</taxon>
        <taxon>Arundinoideae</taxon>
        <taxon>Arundineae</taxon>
        <taxon>Arundo</taxon>
    </lineage>
</organism>
<proteinExistence type="predicted"/>
<name>A0A0A9EDB8_ARUDO</name>